<dbReference type="EC" id="2.3.1.234" evidence="2"/>
<dbReference type="GO" id="GO:0061711">
    <property type="term" value="F:tRNA N(6)-L-threonylcarbamoyladenine synthase activity"/>
    <property type="evidence" value="ECO:0007669"/>
    <property type="project" value="UniProtKB-EC"/>
</dbReference>
<evidence type="ECO:0000313" key="2">
    <source>
        <dbReference type="EMBL" id="MCJ2380608.1"/>
    </source>
</evidence>
<dbReference type="SUPFAM" id="SSF53067">
    <property type="entry name" value="Actin-like ATPase domain"/>
    <property type="match status" value="2"/>
</dbReference>
<protein>
    <submittedName>
        <fullName evidence="2">tRNA (Adenosine(37)-N6)-threonylcarbamoyltransferase complex dimerization subunit type 1 TsaB</fullName>
        <ecNumber evidence="2">2.3.1.234</ecNumber>
    </submittedName>
</protein>
<organism evidence="2 3">
    <name type="scientific">Parabacteroides faecalis</name>
    <dbReference type="NCBI Taxonomy" id="2924040"/>
    <lineage>
        <taxon>Bacteria</taxon>
        <taxon>Pseudomonadati</taxon>
        <taxon>Bacteroidota</taxon>
        <taxon>Bacteroidia</taxon>
        <taxon>Bacteroidales</taxon>
        <taxon>Tannerellaceae</taxon>
        <taxon>Parabacteroides</taxon>
    </lineage>
</organism>
<keyword evidence="3" id="KW-1185">Reference proteome</keyword>
<reference evidence="2 3" key="1">
    <citation type="submission" date="2022-03" db="EMBL/GenBank/DDBJ databases">
        <title>Parabacteroides sp. nov. isolated from swine feces.</title>
        <authorList>
            <person name="Bak J.E."/>
        </authorList>
    </citation>
    <scope>NUCLEOTIDE SEQUENCE [LARGE SCALE GENOMIC DNA]</scope>
    <source>
        <strain evidence="2 3">AGMB00274</strain>
    </source>
</reference>
<dbReference type="Gene3D" id="3.30.420.40">
    <property type="match status" value="2"/>
</dbReference>
<keyword evidence="2" id="KW-0012">Acyltransferase</keyword>
<sequence>MPCILHIDTSTDVCSAALTNNGVVVEEKVSYEGHSHASLLGLYVADCLKSAKENGLSLDAVAVSSGPGSYTGLRIGVSMAKGICFGLGIPLISVPTLELLASTAIRNYPENDALYCAMLDARRMEVYAAIYNQRREQVREVKADIVTAETYAPYLNEGKVCFFGNGSGKCKSVIEHPNAVFIPDVHPIAAQMMSLAEERYANRQFEDVAYFEPFYLKEFQATIAKNKVLGEVLHPHK</sequence>
<dbReference type="InterPro" id="IPR043129">
    <property type="entry name" value="ATPase_NBD"/>
</dbReference>
<dbReference type="CDD" id="cd24032">
    <property type="entry name" value="ASKHA_NBD_TsaB"/>
    <property type="match status" value="1"/>
</dbReference>
<proteinExistence type="predicted"/>
<dbReference type="PANTHER" id="PTHR11735:SF11">
    <property type="entry name" value="TRNA THREONYLCARBAMOYLADENOSINE BIOSYNTHESIS PROTEIN TSAB"/>
    <property type="match status" value="1"/>
</dbReference>
<evidence type="ECO:0000313" key="3">
    <source>
        <dbReference type="Proteomes" id="UP001165444"/>
    </source>
</evidence>
<dbReference type="InterPro" id="IPR022496">
    <property type="entry name" value="T6A_TsaB"/>
</dbReference>
<name>A0ABT0C0R1_9BACT</name>
<dbReference type="PANTHER" id="PTHR11735">
    <property type="entry name" value="TRNA N6-ADENOSINE THREONYLCARBAMOYLTRANSFERASE"/>
    <property type="match status" value="1"/>
</dbReference>
<feature type="domain" description="Gcp-like" evidence="1">
    <location>
        <begin position="34"/>
        <end position="147"/>
    </location>
</feature>
<evidence type="ECO:0000259" key="1">
    <source>
        <dbReference type="Pfam" id="PF00814"/>
    </source>
</evidence>
<accession>A0ABT0C0R1</accession>
<gene>
    <name evidence="2" type="primary">tsaB</name>
    <name evidence="2" type="ORF">MUN53_08295</name>
</gene>
<keyword evidence="2" id="KW-0808">Transferase</keyword>
<comment type="caution">
    <text evidence="2">The sequence shown here is derived from an EMBL/GenBank/DDBJ whole genome shotgun (WGS) entry which is preliminary data.</text>
</comment>
<dbReference type="RefSeq" id="WP_243324699.1">
    <property type="nucleotide sequence ID" value="NZ_JAKZMM010000017.1"/>
</dbReference>
<dbReference type="InterPro" id="IPR000905">
    <property type="entry name" value="Gcp-like_dom"/>
</dbReference>
<dbReference type="NCBIfam" id="TIGR03725">
    <property type="entry name" value="T6A_YeaZ"/>
    <property type="match status" value="1"/>
</dbReference>
<dbReference type="Pfam" id="PF00814">
    <property type="entry name" value="TsaD"/>
    <property type="match status" value="1"/>
</dbReference>
<dbReference type="Proteomes" id="UP001165444">
    <property type="component" value="Unassembled WGS sequence"/>
</dbReference>
<dbReference type="EMBL" id="JAKZMM010000017">
    <property type="protein sequence ID" value="MCJ2380608.1"/>
    <property type="molecule type" value="Genomic_DNA"/>
</dbReference>